<accession>A0A6V7XXW2</accession>
<comment type="caution">
    <text evidence="1">The sequence shown here is derived from an EMBL/GenBank/DDBJ whole genome shotgun (WGS) entry which is preliminary data.</text>
</comment>
<organism evidence="1 2">
    <name type="scientific">Meloidogyne enterolobii</name>
    <name type="common">Root-knot nematode worm</name>
    <name type="synonym">Meloidogyne mayaguensis</name>
    <dbReference type="NCBI Taxonomy" id="390850"/>
    <lineage>
        <taxon>Eukaryota</taxon>
        <taxon>Metazoa</taxon>
        <taxon>Ecdysozoa</taxon>
        <taxon>Nematoda</taxon>
        <taxon>Chromadorea</taxon>
        <taxon>Rhabditida</taxon>
        <taxon>Tylenchina</taxon>
        <taxon>Tylenchomorpha</taxon>
        <taxon>Tylenchoidea</taxon>
        <taxon>Meloidogynidae</taxon>
        <taxon>Meloidogyninae</taxon>
        <taxon>Meloidogyne</taxon>
    </lineage>
</organism>
<evidence type="ECO:0000313" key="2">
    <source>
        <dbReference type="Proteomes" id="UP000580250"/>
    </source>
</evidence>
<sequence length="73" mass="8427">MIYRSRVGVFGPGRSSYFCRASSLSGQTDRVFFGQLDSCSEQLDSQRWKELPFSEQPSPFSEQLFLFSDRHLP</sequence>
<evidence type="ECO:0000313" key="1">
    <source>
        <dbReference type="EMBL" id="CAD2204192.1"/>
    </source>
</evidence>
<dbReference type="Proteomes" id="UP000580250">
    <property type="component" value="Unassembled WGS sequence"/>
</dbReference>
<reference evidence="1 2" key="1">
    <citation type="submission" date="2020-08" db="EMBL/GenBank/DDBJ databases">
        <authorList>
            <person name="Koutsovoulos G."/>
            <person name="Danchin GJ E."/>
        </authorList>
    </citation>
    <scope>NUCLEOTIDE SEQUENCE [LARGE SCALE GENOMIC DNA]</scope>
</reference>
<dbReference type="EMBL" id="CAJEWN010002540">
    <property type="protein sequence ID" value="CAD2204192.1"/>
    <property type="molecule type" value="Genomic_DNA"/>
</dbReference>
<gene>
    <name evidence="1" type="ORF">MENT_LOCUS57921</name>
</gene>
<proteinExistence type="predicted"/>
<dbReference type="AlphaFoldDB" id="A0A6V7XXW2"/>
<protein>
    <submittedName>
        <fullName evidence="1">Uncharacterized protein</fullName>
    </submittedName>
</protein>
<name>A0A6V7XXW2_MELEN</name>